<sequence>MAKAMITFVICILMIFQDIMAKPMEEDDAPVRQESIWPNGVVPYTIVSKYEQSEVDIIKDAMDKITKRTSLNGEECIVFKQRDSEENFIQIYHTEGSFVVLGNEEPNAEPNNKCYSRVGMTGKGQPVALGKKCITQGTVMHILLHTLGLWHEESRADRDKYIDIDWSNIQDSHAGNFEALNIEQFDMPYDYDSIMHSTSTSFAKDKKNPTLIPRGDATIGQRIYLSANDINKIRKLYGCKGEKKVVIARPFSV</sequence>
<dbReference type="EC" id="3.4.24.-" evidence="2"/>
<dbReference type="InterPro" id="IPR034035">
    <property type="entry name" value="Astacin-like_dom"/>
</dbReference>
<dbReference type="InterPro" id="IPR001506">
    <property type="entry name" value="Peptidase_M12A"/>
</dbReference>
<dbReference type="PANTHER" id="PTHR10127">
    <property type="entry name" value="DISCOIDIN, CUB, EGF, LAMININ , AND ZINC METALLOPROTEASE DOMAIN CONTAINING"/>
    <property type="match status" value="1"/>
</dbReference>
<keyword evidence="2" id="KW-0482">Metalloprotease</keyword>
<comment type="caution">
    <text evidence="3">The sequence shown here is derived from an EMBL/GenBank/DDBJ whole genome shotgun (WGS) entry which is preliminary data.</text>
</comment>
<dbReference type="CDD" id="cd04280">
    <property type="entry name" value="ZnMc_astacin_like"/>
    <property type="match status" value="1"/>
</dbReference>
<accession>A0A8J1Y1D9</accession>
<gene>
    <name evidence="3" type="ORF">OFUS_LOCUS679</name>
</gene>
<feature type="binding site" evidence="1">
    <location>
        <position position="145"/>
    </location>
    <ligand>
        <name>Zn(2+)</name>
        <dbReference type="ChEBI" id="CHEBI:29105"/>
        <note>catalytic</note>
    </ligand>
</feature>
<keyword evidence="2" id="KW-0378">Hydrolase</keyword>
<evidence type="ECO:0000313" key="3">
    <source>
        <dbReference type="EMBL" id="CAH1773030.1"/>
    </source>
</evidence>
<dbReference type="EMBL" id="CAIIXF020000001">
    <property type="protein sequence ID" value="CAH1773030.1"/>
    <property type="molecule type" value="Genomic_DNA"/>
</dbReference>
<dbReference type="Pfam" id="PF01400">
    <property type="entry name" value="Astacin"/>
    <property type="match status" value="2"/>
</dbReference>
<dbReference type="OrthoDB" id="291007at2759"/>
<name>A0A8J1Y1D9_OWEFU</name>
<proteinExistence type="predicted"/>
<keyword evidence="2" id="KW-0645">Protease</keyword>
<dbReference type="Proteomes" id="UP000749559">
    <property type="component" value="Unassembled WGS sequence"/>
</dbReference>
<protein>
    <recommendedName>
        <fullName evidence="2">Metalloendopeptidase</fullName>
        <ecNumber evidence="2">3.4.24.-</ecNumber>
    </recommendedName>
</protein>
<comment type="cofactor">
    <cofactor evidence="1 2">
        <name>Zn(2+)</name>
        <dbReference type="ChEBI" id="CHEBI:29105"/>
    </cofactor>
    <text evidence="1 2">Binds 1 zinc ion per subunit.</text>
</comment>
<dbReference type="GO" id="GO:0004222">
    <property type="term" value="F:metalloendopeptidase activity"/>
    <property type="evidence" value="ECO:0007669"/>
    <property type="project" value="UniProtKB-UniRule"/>
</dbReference>
<keyword evidence="1 2" id="KW-0479">Metal-binding</keyword>
<dbReference type="Gene3D" id="3.40.390.10">
    <property type="entry name" value="Collagenase (Catalytic Domain)"/>
    <property type="match status" value="1"/>
</dbReference>
<feature type="chain" id="PRO_5042621170" description="Metalloendopeptidase" evidence="2">
    <location>
        <begin position="22"/>
        <end position="253"/>
    </location>
</feature>
<dbReference type="GO" id="GO:0008270">
    <property type="term" value="F:zinc ion binding"/>
    <property type="evidence" value="ECO:0007669"/>
    <property type="project" value="UniProtKB-UniRule"/>
</dbReference>
<feature type="signal peptide" evidence="2">
    <location>
        <begin position="1"/>
        <end position="21"/>
    </location>
</feature>
<dbReference type="InterPro" id="IPR006026">
    <property type="entry name" value="Peptidase_Metallo"/>
</dbReference>
<evidence type="ECO:0000313" key="4">
    <source>
        <dbReference type="Proteomes" id="UP000749559"/>
    </source>
</evidence>
<dbReference type="SMART" id="SM00235">
    <property type="entry name" value="ZnMc"/>
    <property type="match status" value="1"/>
</dbReference>
<evidence type="ECO:0000256" key="1">
    <source>
        <dbReference type="PROSITE-ProRule" id="PRU01211"/>
    </source>
</evidence>
<dbReference type="PANTHER" id="PTHR10127:SF890">
    <property type="entry name" value="ZINC METALLOPROTEINASE NAS-13"/>
    <property type="match status" value="1"/>
</dbReference>
<evidence type="ECO:0000256" key="2">
    <source>
        <dbReference type="RuleBase" id="RU361183"/>
    </source>
</evidence>
<dbReference type="PROSITE" id="PS51864">
    <property type="entry name" value="ASTACIN"/>
    <property type="match status" value="1"/>
</dbReference>
<reference evidence="3" key="1">
    <citation type="submission" date="2022-03" db="EMBL/GenBank/DDBJ databases">
        <authorList>
            <person name="Martin C."/>
        </authorList>
    </citation>
    <scope>NUCLEOTIDE SEQUENCE</scope>
</reference>
<organism evidence="3 4">
    <name type="scientific">Owenia fusiformis</name>
    <name type="common">Polychaete worm</name>
    <dbReference type="NCBI Taxonomy" id="6347"/>
    <lineage>
        <taxon>Eukaryota</taxon>
        <taxon>Metazoa</taxon>
        <taxon>Spiralia</taxon>
        <taxon>Lophotrochozoa</taxon>
        <taxon>Annelida</taxon>
        <taxon>Polychaeta</taxon>
        <taxon>Sedentaria</taxon>
        <taxon>Canalipalpata</taxon>
        <taxon>Sabellida</taxon>
        <taxon>Oweniida</taxon>
        <taxon>Oweniidae</taxon>
        <taxon>Owenia</taxon>
    </lineage>
</organism>
<feature type="binding site" evidence="1">
    <location>
        <position position="141"/>
    </location>
    <ligand>
        <name>Zn(2+)</name>
        <dbReference type="ChEBI" id="CHEBI:29105"/>
        <note>catalytic</note>
    </ligand>
</feature>
<feature type="binding site" evidence="1">
    <location>
        <position position="151"/>
    </location>
    <ligand>
        <name>Zn(2+)</name>
        <dbReference type="ChEBI" id="CHEBI:29105"/>
        <note>catalytic</note>
    </ligand>
</feature>
<dbReference type="InterPro" id="IPR024079">
    <property type="entry name" value="MetalloPept_cat_dom_sf"/>
</dbReference>
<keyword evidence="2" id="KW-0732">Signal</keyword>
<keyword evidence="1 2" id="KW-0862">Zinc</keyword>
<keyword evidence="4" id="KW-1185">Reference proteome</keyword>
<comment type="caution">
    <text evidence="1">Lacks conserved residue(s) required for the propagation of feature annotation.</text>
</comment>
<dbReference type="GO" id="GO:0006508">
    <property type="term" value="P:proteolysis"/>
    <property type="evidence" value="ECO:0007669"/>
    <property type="project" value="UniProtKB-KW"/>
</dbReference>
<dbReference type="AlphaFoldDB" id="A0A8J1Y1D9"/>
<dbReference type="SUPFAM" id="SSF55486">
    <property type="entry name" value="Metalloproteases ('zincins'), catalytic domain"/>
    <property type="match status" value="1"/>
</dbReference>
<dbReference type="PRINTS" id="PR00480">
    <property type="entry name" value="ASTACIN"/>
</dbReference>